<dbReference type="PANTHER" id="PTHR34069:SF2">
    <property type="entry name" value="BETA-KETOACYL-[ACYL-CARRIER-PROTEIN] SYNTHASE III"/>
    <property type="match status" value="1"/>
</dbReference>
<evidence type="ECO:0000256" key="1">
    <source>
        <dbReference type="ARBA" id="ARBA00022679"/>
    </source>
</evidence>
<name>A0A2P6AT24_9GAMM</name>
<dbReference type="NCBIfam" id="NF005703">
    <property type="entry name" value="PRK07515.1"/>
    <property type="match status" value="1"/>
</dbReference>
<gene>
    <name evidence="5" type="ORF">C5O18_04550</name>
</gene>
<dbReference type="InterPro" id="IPR013747">
    <property type="entry name" value="ACP_syn_III_C"/>
</dbReference>
<dbReference type="Pfam" id="PF08545">
    <property type="entry name" value="ACP_syn_III"/>
    <property type="match status" value="1"/>
</dbReference>
<evidence type="ECO:0000313" key="5">
    <source>
        <dbReference type="EMBL" id="PQA45325.1"/>
    </source>
</evidence>
<dbReference type="GO" id="GO:0044550">
    <property type="term" value="P:secondary metabolite biosynthetic process"/>
    <property type="evidence" value="ECO:0007669"/>
    <property type="project" value="TreeGrafter"/>
</dbReference>
<feature type="domain" description="Beta-ketoacyl-[acyl-carrier-protein] synthase III N-terminal" evidence="4">
    <location>
        <begin position="150"/>
        <end position="217"/>
    </location>
</feature>
<dbReference type="SUPFAM" id="SSF53901">
    <property type="entry name" value="Thiolase-like"/>
    <property type="match status" value="1"/>
</dbReference>
<keyword evidence="2" id="KW-0012">Acyltransferase</keyword>
<proteinExistence type="predicted"/>
<dbReference type="Pfam" id="PF08541">
    <property type="entry name" value="ACP_syn_III_C"/>
    <property type="match status" value="1"/>
</dbReference>
<dbReference type="CDD" id="cd00830">
    <property type="entry name" value="KAS_III"/>
    <property type="match status" value="1"/>
</dbReference>
<dbReference type="GO" id="GO:0006633">
    <property type="term" value="P:fatty acid biosynthetic process"/>
    <property type="evidence" value="ECO:0007669"/>
    <property type="project" value="InterPro"/>
</dbReference>
<evidence type="ECO:0000259" key="3">
    <source>
        <dbReference type="Pfam" id="PF08541"/>
    </source>
</evidence>
<reference evidence="6" key="1">
    <citation type="submission" date="2018-02" db="EMBL/GenBank/DDBJ databases">
        <title>Genome sequencing of Solimonas sp. HR-BB.</title>
        <authorList>
            <person name="Lee Y."/>
            <person name="Jeon C.O."/>
        </authorList>
    </citation>
    <scope>NUCLEOTIDE SEQUENCE [LARGE SCALE GENOMIC DNA]</scope>
    <source>
        <strain evidence="6">HR-E</strain>
    </source>
</reference>
<keyword evidence="6" id="KW-1185">Reference proteome</keyword>
<dbReference type="InterPro" id="IPR016039">
    <property type="entry name" value="Thiolase-like"/>
</dbReference>
<sequence length="373" mass="40268">MRRVVISGTGFHAPAPRISNEELVAAFNAYVRRHNAEHAGEIEAGTRQPLAESSAEFIEKASGIRCRHVVDKAGLLDPERLVPSIAERGDDQICVQAELAVAAARGALAKAGREAADIDAVIVAATGLQRAYPAVAVEVQQALGARGYAYDMNVACSSATFALRSAVDAVACGSARRALVICPEVCSGWLDWRDRDCHFIFGDAAVAMVVEAADDAVSAVRFEVLGSRLQTQFSNNIRNNFGFLNRCEDGDPLARDKLFYQQGRKVFKEVCPMVAEQILDHIGEHGLTPADLSRLWLHQANINMNDLVTKRVLGPDFRREQAPMVLDEYANTAAAGSVIAFHFHSDDLLTGDTGVICSFGAGYSIGSVIVRKL</sequence>
<accession>A0A2P6AT24</accession>
<dbReference type="Proteomes" id="UP000243900">
    <property type="component" value="Unassembled WGS sequence"/>
</dbReference>
<organism evidence="5 6">
    <name type="scientific">Amnimonas aquatica</name>
    <dbReference type="NCBI Taxonomy" id="2094561"/>
    <lineage>
        <taxon>Bacteria</taxon>
        <taxon>Pseudomonadati</taxon>
        <taxon>Pseudomonadota</taxon>
        <taxon>Gammaproteobacteria</taxon>
        <taxon>Moraxellales</taxon>
        <taxon>Moraxellaceae</taxon>
        <taxon>Amnimonas</taxon>
    </lineage>
</organism>
<dbReference type="RefSeq" id="WP_105191854.1">
    <property type="nucleotide sequence ID" value="NZ_PTQZ01000076.1"/>
</dbReference>
<evidence type="ECO:0000259" key="4">
    <source>
        <dbReference type="Pfam" id="PF08545"/>
    </source>
</evidence>
<dbReference type="PANTHER" id="PTHR34069">
    <property type="entry name" value="3-OXOACYL-[ACYL-CARRIER-PROTEIN] SYNTHASE 3"/>
    <property type="match status" value="1"/>
</dbReference>
<comment type="caution">
    <text evidence="5">The sequence shown here is derived from an EMBL/GenBank/DDBJ whole genome shotgun (WGS) entry which is preliminary data.</text>
</comment>
<evidence type="ECO:0000313" key="6">
    <source>
        <dbReference type="Proteomes" id="UP000243900"/>
    </source>
</evidence>
<dbReference type="Gene3D" id="3.40.47.10">
    <property type="match status" value="2"/>
</dbReference>
<dbReference type="OrthoDB" id="4336181at2"/>
<dbReference type="InterPro" id="IPR013751">
    <property type="entry name" value="ACP_syn_III_N"/>
</dbReference>
<evidence type="ECO:0000256" key="2">
    <source>
        <dbReference type="ARBA" id="ARBA00023315"/>
    </source>
</evidence>
<protein>
    <submittedName>
        <fullName evidence="5">Beta-ketoacyl-ACP synthase III</fullName>
    </submittedName>
</protein>
<keyword evidence="1" id="KW-0808">Transferase</keyword>
<dbReference type="GO" id="GO:0004315">
    <property type="term" value="F:3-oxoacyl-[acyl-carrier-protein] synthase activity"/>
    <property type="evidence" value="ECO:0007669"/>
    <property type="project" value="InterPro"/>
</dbReference>
<feature type="domain" description="Beta-ketoacyl-[acyl-carrier-protein] synthase III C-terminal" evidence="3">
    <location>
        <begin position="284"/>
        <end position="371"/>
    </location>
</feature>
<dbReference type="EMBL" id="PTQZ01000076">
    <property type="protein sequence ID" value="PQA45325.1"/>
    <property type="molecule type" value="Genomic_DNA"/>
</dbReference>
<dbReference type="AlphaFoldDB" id="A0A2P6AT24"/>